<evidence type="ECO:0000256" key="1">
    <source>
        <dbReference type="SAM" id="Phobius"/>
    </source>
</evidence>
<keyword evidence="1" id="KW-0812">Transmembrane</keyword>
<evidence type="ECO:0000313" key="2">
    <source>
        <dbReference type="EMBL" id="EOY13673.1"/>
    </source>
</evidence>
<reference evidence="2 3" key="1">
    <citation type="journal article" date="2013" name="Genome Biol.">
        <title>The genome sequence of the most widely cultivated cacao type and its use to identify candidate genes regulating pod color.</title>
        <authorList>
            <person name="Motamayor J.C."/>
            <person name="Mockaitis K."/>
            <person name="Schmutz J."/>
            <person name="Haiminen N."/>
            <person name="Iii D.L."/>
            <person name="Cornejo O."/>
            <person name="Findley S.D."/>
            <person name="Zheng P."/>
            <person name="Utro F."/>
            <person name="Royaert S."/>
            <person name="Saski C."/>
            <person name="Jenkins J."/>
            <person name="Podicheti R."/>
            <person name="Zhao M."/>
            <person name="Scheffler B.E."/>
            <person name="Stack J.C."/>
            <person name="Feltus F.A."/>
            <person name="Mustiga G.M."/>
            <person name="Amores F."/>
            <person name="Phillips W."/>
            <person name="Marelli J.P."/>
            <person name="May G.D."/>
            <person name="Shapiro H."/>
            <person name="Ma J."/>
            <person name="Bustamante C.D."/>
            <person name="Schnell R.J."/>
            <person name="Main D."/>
            <person name="Gilbert D."/>
            <person name="Parida L."/>
            <person name="Kuhn D.N."/>
        </authorList>
    </citation>
    <scope>NUCLEOTIDE SEQUENCE [LARGE SCALE GENOMIC DNA]</scope>
    <source>
        <strain evidence="3">cv. Matina 1-6</strain>
    </source>
</reference>
<sequence length="98" mass="10359">MSWDFASGACDLLRMRVSSVVGATSMNCTLGPQLAFGCFERPLELIFYALMSVGALVFGSGFFCSDESPGSRTIVSLGQLSCHQESLVNGDLRLAVAG</sequence>
<keyword evidence="3" id="KW-1185">Reference proteome</keyword>
<dbReference type="InParanoid" id="A0A061F9Y4"/>
<evidence type="ECO:0000313" key="3">
    <source>
        <dbReference type="Proteomes" id="UP000026915"/>
    </source>
</evidence>
<keyword evidence="1" id="KW-1133">Transmembrane helix</keyword>
<accession>A0A061F9Y4</accession>
<dbReference type="AlphaFoldDB" id="A0A061F9Y4"/>
<feature type="transmembrane region" description="Helical" evidence="1">
    <location>
        <begin position="45"/>
        <end position="64"/>
    </location>
</feature>
<proteinExistence type="predicted"/>
<dbReference type="Proteomes" id="UP000026915">
    <property type="component" value="Chromosome 7"/>
</dbReference>
<keyword evidence="1" id="KW-0472">Membrane</keyword>
<name>A0A061F9Y4_THECC</name>
<gene>
    <name evidence="2" type="ORF">TCM_032314</name>
</gene>
<organism evidence="2 3">
    <name type="scientific">Theobroma cacao</name>
    <name type="common">Cacao</name>
    <name type="synonym">Cocoa</name>
    <dbReference type="NCBI Taxonomy" id="3641"/>
    <lineage>
        <taxon>Eukaryota</taxon>
        <taxon>Viridiplantae</taxon>
        <taxon>Streptophyta</taxon>
        <taxon>Embryophyta</taxon>
        <taxon>Tracheophyta</taxon>
        <taxon>Spermatophyta</taxon>
        <taxon>Magnoliopsida</taxon>
        <taxon>eudicotyledons</taxon>
        <taxon>Gunneridae</taxon>
        <taxon>Pentapetalae</taxon>
        <taxon>rosids</taxon>
        <taxon>malvids</taxon>
        <taxon>Malvales</taxon>
        <taxon>Malvaceae</taxon>
        <taxon>Byttnerioideae</taxon>
        <taxon>Theobroma</taxon>
    </lineage>
</organism>
<dbReference type="EMBL" id="CM001885">
    <property type="protein sequence ID" value="EOY13673.1"/>
    <property type="molecule type" value="Genomic_DNA"/>
</dbReference>
<protein>
    <submittedName>
        <fullName evidence="2">Uncharacterized protein</fullName>
    </submittedName>
</protein>
<dbReference type="HOGENOM" id="CLU_2337800_0_0_1"/>
<dbReference type="Gramene" id="EOY13673">
    <property type="protein sequence ID" value="EOY13673"/>
    <property type="gene ID" value="TCM_032314"/>
</dbReference>